<comment type="caution">
    <text evidence="1">The sequence shown here is derived from an EMBL/GenBank/DDBJ whole genome shotgun (WGS) entry which is preliminary data.</text>
</comment>
<name>A0AAW6B111_CLOSY</name>
<evidence type="ECO:0000313" key="1">
    <source>
        <dbReference type="EMBL" id="MDB2002054.1"/>
    </source>
</evidence>
<sequence length="112" mass="12663">MKANILGVAYDVLLDVDEKDDTKLKRADGYMDHTTKKIVVAKMEQDDDSLGDLNVYAKKVLRHEIIHAFLAESGLRENSGSVKSWAQNEEIVDWIAIQAPKLLKVFQECNCI</sequence>
<reference evidence="1" key="1">
    <citation type="submission" date="2023-01" db="EMBL/GenBank/DDBJ databases">
        <title>Human gut microbiome strain richness.</title>
        <authorList>
            <person name="Chen-Liaw A."/>
        </authorList>
    </citation>
    <scope>NUCLEOTIDE SEQUENCE</scope>
    <source>
        <strain evidence="1">B1_m1001713B170214d0_201011</strain>
    </source>
</reference>
<evidence type="ECO:0008006" key="3">
    <source>
        <dbReference type="Google" id="ProtNLM"/>
    </source>
</evidence>
<organism evidence="1 2">
    <name type="scientific">Clostridium symbiosum</name>
    <name type="common">Bacteroides symbiosus</name>
    <dbReference type="NCBI Taxonomy" id="1512"/>
    <lineage>
        <taxon>Bacteria</taxon>
        <taxon>Bacillati</taxon>
        <taxon>Bacillota</taxon>
        <taxon>Clostridia</taxon>
        <taxon>Lachnospirales</taxon>
        <taxon>Lachnospiraceae</taxon>
        <taxon>Otoolea</taxon>
    </lineage>
</organism>
<proteinExistence type="predicted"/>
<dbReference type="Proteomes" id="UP001300871">
    <property type="component" value="Unassembled WGS sequence"/>
</dbReference>
<evidence type="ECO:0000313" key="2">
    <source>
        <dbReference type="Proteomes" id="UP001300871"/>
    </source>
</evidence>
<accession>A0AAW6B111</accession>
<dbReference type="RefSeq" id="WP_272123612.1">
    <property type="nucleotide sequence ID" value="NZ_JAQLGH010000047.1"/>
</dbReference>
<dbReference type="EMBL" id="JAQLGM010000056">
    <property type="protein sequence ID" value="MDB2002054.1"/>
    <property type="molecule type" value="Genomic_DNA"/>
</dbReference>
<gene>
    <name evidence="1" type="ORF">PM006_17805</name>
</gene>
<protein>
    <recommendedName>
        <fullName evidence="3">SprT-like domain-containing protein</fullName>
    </recommendedName>
</protein>
<dbReference type="AlphaFoldDB" id="A0AAW6B111"/>